<keyword evidence="1" id="KW-0812">Transmembrane</keyword>
<feature type="transmembrane region" description="Helical" evidence="1">
    <location>
        <begin position="7"/>
        <end position="27"/>
    </location>
</feature>
<keyword evidence="1" id="KW-0472">Membrane</keyword>
<keyword evidence="1" id="KW-1133">Transmembrane helix</keyword>
<name>A0ABY2XIV4_9GAMM</name>
<gene>
    <name evidence="3" type="ORF">FGS76_16750</name>
</gene>
<dbReference type="InterPro" id="IPR028087">
    <property type="entry name" value="Tad_N"/>
</dbReference>
<protein>
    <recommendedName>
        <fullName evidence="2">Putative Flp pilus-assembly TadG-like N-terminal domain-containing protein</fullName>
    </recommendedName>
</protein>
<dbReference type="Proteomes" id="UP000739180">
    <property type="component" value="Unassembled WGS sequence"/>
</dbReference>
<evidence type="ECO:0000256" key="1">
    <source>
        <dbReference type="SAM" id="Phobius"/>
    </source>
</evidence>
<proteinExistence type="predicted"/>
<keyword evidence="4" id="KW-1185">Reference proteome</keyword>
<comment type="caution">
    <text evidence="3">The sequence shown here is derived from an EMBL/GenBank/DDBJ whole genome shotgun (WGS) entry which is preliminary data.</text>
</comment>
<accession>A0ABY2XIV4</accession>
<dbReference type="EMBL" id="VCQT01000045">
    <property type="protein sequence ID" value="TMW10954.1"/>
    <property type="molecule type" value="Genomic_DNA"/>
</dbReference>
<evidence type="ECO:0000313" key="3">
    <source>
        <dbReference type="EMBL" id="TMW10954.1"/>
    </source>
</evidence>
<organism evidence="3 4">
    <name type="scientific">Alloalcanivorax gelatiniphagus</name>
    <dbReference type="NCBI Taxonomy" id="1194167"/>
    <lineage>
        <taxon>Bacteria</taxon>
        <taxon>Pseudomonadati</taxon>
        <taxon>Pseudomonadota</taxon>
        <taxon>Gammaproteobacteria</taxon>
        <taxon>Oceanospirillales</taxon>
        <taxon>Alcanivoracaceae</taxon>
        <taxon>Alloalcanivorax</taxon>
    </lineage>
</organism>
<sequence>MSRQRGALTFVVPLIMVVIVLFGTLAIDGARLYSLRQDMQSQVNAAATAAAGAAKACSGPEVELSEIRRRALIAAREQGFDGDDADLDIEPGLMYGNEEDGTVAFKKEAQLEKTNAVFVQYEKNVPISLLLPAETFGTIPISVNAAVRKEVVATISASGGTLLVDSGILGGLLGAALQQPGYSLDPTSLSSLRNTTVLLGDLLNELGVNRVEDLSPIGGAELARALSAVGAGASGVGSLLDNLASASGIETIKVSDVLKVVENSSVPANSEFPLYDVVISLALNLLQELQESNSDGLVYLPLNVNLGLPGVAQVSATVGLHVGEPSSVAIGPARRDDDGAWSTRFYAPDISLLVASTVKVLSLPGTSVGVADIDLPLAVGAGGGSGALVSARCAEGTKNDVVFGVDIEREVARVASGRIDKNTGRVVEEPIKIGLLRLLPLLPKLIEVTAVIDGTVPAGSEEAFLEPGYPLYCSEQEGCAEVHYQDSGAGASGLDLSVNLDKTKLLGLDLGWLLNPVVNGLVSVLDDVGGLLVSGLVNPLLNTLGVGLGSMSVTITGANQDNIQLVEGVIVEE</sequence>
<feature type="domain" description="Putative Flp pilus-assembly TadG-like N-terminal" evidence="2">
    <location>
        <begin position="6"/>
        <end position="52"/>
    </location>
</feature>
<dbReference type="Pfam" id="PF13400">
    <property type="entry name" value="Tad"/>
    <property type="match status" value="1"/>
</dbReference>
<dbReference type="RefSeq" id="WP_138773790.1">
    <property type="nucleotide sequence ID" value="NZ_JBHSSX010000053.1"/>
</dbReference>
<evidence type="ECO:0000259" key="2">
    <source>
        <dbReference type="Pfam" id="PF13400"/>
    </source>
</evidence>
<reference evidence="3 4" key="1">
    <citation type="submission" date="2019-05" db="EMBL/GenBank/DDBJ databases">
        <title>Genome of Alcanivorax gelatiniphagus, an oil degrading marine bacteria.</title>
        <authorList>
            <person name="Kwon K.K."/>
        </authorList>
    </citation>
    <scope>NUCLEOTIDE SEQUENCE [LARGE SCALE GENOMIC DNA]</scope>
    <source>
        <strain evidence="3 4">MEBiC 08158</strain>
    </source>
</reference>
<evidence type="ECO:0000313" key="4">
    <source>
        <dbReference type="Proteomes" id="UP000739180"/>
    </source>
</evidence>